<dbReference type="EMBL" id="BKCP01008404">
    <property type="protein sequence ID" value="GER49025.1"/>
    <property type="molecule type" value="Genomic_DNA"/>
</dbReference>
<protein>
    <submittedName>
        <fullName evidence="3">Uncharacterized protein</fullName>
    </submittedName>
</protein>
<dbReference type="Proteomes" id="UP000325081">
    <property type="component" value="Unassembled WGS sequence"/>
</dbReference>
<dbReference type="PANTHER" id="PTHR35752:SF1">
    <property type="entry name" value="G-PROTEIN COUPLED RECEPTOR"/>
    <property type="match status" value="1"/>
</dbReference>
<reference evidence="4" key="1">
    <citation type="journal article" date="2019" name="Curr. Biol.">
        <title>Genome Sequence of Striga asiatica Provides Insight into the Evolution of Plant Parasitism.</title>
        <authorList>
            <person name="Yoshida S."/>
            <person name="Kim S."/>
            <person name="Wafula E.K."/>
            <person name="Tanskanen J."/>
            <person name="Kim Y.M."/>
            <person name="Honaas L."/>
            <person name="Yang Z."/>
            <person name="Spallek T."/>
            <person name="Conn C.E."/>
            <person name="Ichihashi Y."/>
            <person name="Cheong K."/>
            <person name="Cui S."/>
            <person name="Der J.P."/>
            <person name="Gundlach H."/>
            <person name="Jiao Y."/>
            <person name="Hori C."/>
            <person name="Ishida J.K."/>
            <person name="Kasahara H."/>
            <person name="Kiba T."/>
            <person name="Kim M.S."/>
            <person name="Koo N."/>
            <person name="Laohavisit A."/>
            <person name="Lee Y.H."/>
            <person name="Lumba S."/>
            <person name="McCourt P."/>
            <person name="Mortimer J.C."/>
            <person name="Mutuku J.M."/>
            <person name="Nomura T."/>
            <person name="Sasaki-Sekimoto Y."/>
            <person name="Seto Y."/>
            <person name="Wang Y."/>
            <person name="Wakatake T."/>
            <person name="Sakakibara H."/>
            <person name="Demura T."/>
            <person name="Yamaguchi S."/>
            <person name="Yoneyama K."/>
            <person name="Manabe R.I."/>
            <person name="Nelson D.C."/>
            <person name="Schulman A.H."/>
            <person name="Timko M.P."/>
            <person name="dePamphilis C.W."/>
            <person name="Choi D."/>
            <person name="Shirasu K."/>
        </authorList>
    </citation>
    <scope>NUCLEOTIDE SEQUENCE [LARGE SCALE GENOMIC DNA]</scope>
    <source>
        <strain evidence="4">cv. UVA1</strain>
    </source>
</reference>
<proteinExistence type="predicted"/>
<comment type="caution">
    <text evidence="3">The sequence shown here is derived from an EMBL/GenBank/DDBJ whole genome shotgun (WGS) entry which is preliminary data.</text>
</comment>
<organism evidence="3 4">
    <name type="scientific">Striga asiatica</name>
    <name type="common">Asiatic witchweed</name>
    <name type="synonym">Buchnera asiatica</name>
    <dbReference type="NCBI Taxonomy" id="4170"/>
    <lineage>
        <taxon>Eukaryota</taxon>
        <taxon>Viridiplantae</taxon>
        <taxon>Streptophyta</taxon>
        <taxon>Embryophyta</taxon>
        <taxon>Tracheophyta</taxon>
        <taxon>Spermatophyta</taxon>
        <taxon>Magnoliopsida</taxon>
        <taxon>eudicotyledons</taxon>
        <taxon>Gunneridae</taxon>
        <taxon>Pentapetalae</taxon>
        <taxon>asterids</taxon>
        <taxon>lamiids</taxon>
        <taxon>Lamiales</taxon>
        <taxon>Orobanchaceae</taxon>
        <taxon>Buchnereae</taxon>
        <taxon>Striga</taxon>
    </lineage>
</organism>
<sequence length="503" mass="56088">MSNWQCVWPSELFNGFVGRVNKIRRVYELILILACRGFCADAMHDLIVAVISAAVFGAFGAGSVAVPSTSCYAVDNTSHIHDFSDLVGQIFEYDDDKNPDLVVRFCKDVETRSQPGYVDFGRFDKFNYFTAGSGHADFVQEYYSGDLMKCEKTFDKLGRTAQLNIICGNCPNGQCVGILIYVYVLSLGGMGCICKVTYESSCRVLIDLAIPCVKPGLRVFEGFTVGFHPRSWEIVYNGMTQLGYEKLYDEFSFRFRVVFNEVEIVLQKYLYSSNLNPLTPPMYYITLYYDFHGDLNSILCSFRTEQRDVTLYLTAVASVSNLVQKPTVKTSPEQGLVVQLSGSGADGRPPTTLSPTMILVDWRCEKTRSTPYEVEITIPVENYDPIQFTLAKMCEHSQGERGEATRGWAIFGIISCISIVAFTLLCIGGFIYRTRVTNLRGLDAVPGMAILSACLETASGGLQGGYTRPDDANNPFANQTSWDQQPNSTQRTWRASERTYGSI</sequence>
<evidence type="ECO:0000313" key="3">
    <source>
        <dbReference type="EMBL" id="GER49025.1"/>
    </source>
</evidence>
<feature type="compositionally biased region" description="Polar residues" evidence="1">
    <location>
        <begin position="475"/>
        <end position="503"/>
    </location>
</feature>
<evidence type="ECO:0000256" key="1">
    <source>
        <dbReference type="SAM" id="MobiDB-lite"/>
    </source>
</evidence>
<keyword evidence="2" id="KW-1133">Transmembrane helix</keyword>
<dbReference type="OrthoDB" id="1848995at2759"/>
<dbReference type="AlphaFoldDB" id="A0A5A7QUM2"/>
<keyword evidence="2" id="KW-0472">Membrane</keyword>
<accession>A0A5A7QUM2</accession>
<keyword evidence="2" id="KW-0812">Transmembrane</keyword>
<evidence type="ECO:0000313" key="4">
    <source>
        <dbReference type="Proteomes" id="UP000325081"/>
    </source>
</evidence>
<feature type="region of interest" description="Disordered" evidence="1">
    <location>
        <begin position="466"/>
        <end position="503"/>
    </location>
</feature>
<dbReference type="PANTHER" id="PTHR35752">
    <property type="entry name" value="G-PROTEIN COUPLED RECEPTOR"/>
    <property type="match status" value="1"/>
</dbReference>
<keyword evidence="4" id="KW-1185">Reference proteome</keyword>
<evidence type="ECO:0000256" key="2">
    <source>
        <dbReference type="SAM" id="Phobius"/>
    </source>
</evidence>
<feature type="transmembrane region" description="Helical" evidence="2">
    <location>
        <begin position="408"/>
        <end position="432"/>
    </location>
</feature>
<name>A0A5A7QUM2_STRAF</name>
<gene>
    <name evidence="3" type="ORF">STAS_26240</name>
</gene>